<sequence>MLSFRTELENPVVEKEIIELDRKIRMFRGGELNDDKFKSLRLARGIYGQRQPGVQMVRIKLPFGQASFKQLLKISDVSDEYAIKNLHLTTRQDIQIHFVSLDRTPELWAELAEDDITLREACGNTVRNVTASPEAGIDKDEPFDVSPYAREMFEYLVRNPICQELGRKFKLGFSSSEKDSAFAYIHDIGFVPQVRTVNGVEERGFRVMLGGGLGAQPMVGFLVHDFLHEDQIIPFAEAAIRVFGRLGERNNRNKARFKYVIQKMGLEAVMELIEEEYPALKSKTYKIDRDKVKAPTLPSYEGVVPEKVDDPLAYEIWRKTNVHEQKQEGYFSVYVKVPTGDISTKKARILIAGLRGYAADEVRVTQNQGLLLKYIKEEGLPHVYNVLREIDLASPGFDSVADITTCPGTDTCNLGISNSTEMARVLENLIFTEYFDLIYNRDLKIKISGCMNSCGQHSLAHIGFHGSSLKAGKSVVPAAQVMLGGAKLGGGFGRAADRVIKVPSKRVEHVLRALIDDYQANASDGELYHDYYDRQTKDYFYRLLKPLADIASITEDEFVDWGQKGNYQKEIGIGECAGVIIDLVATLLYETEEKLAWAKESFENKAWSDAVFHAYSVFISGAKALLLDKGLNGNSHVSIIDGFEENFVDTGEFPLRDSFSNIVLQIKSNDPSQEFATSYLKEAEEFYQAISQVRDLASITD</sequence>
<evidence type="ECO:0000313" key="9">
    <source>
        <dbReference type="Proteomes" id="UP001580928"/>
    </source>
</evidence>
<keyword evidence="1" id="KW-0004">4Fe-4S</keyword>
<dbReference type="Pfam" id="PF03460">
    <property type="entry name" value="NIR_SIR_ferr"/>
    <property type="match status" value="2"/>
</dbReference>
<dbReference type="InterPro" id="IPR036136">
    <property type="entry name" value="Nit/Sulf_reduc_fer-like_dom_sf"/>
</dbReference>
<comment type="caution">
    <text evidence="8">The sequence shown here is derived from an EMBL/GenBank/DDBJ whole genome shotgun (WGS) entry which is preliminary data.</text>
</comment>
<dbReference type="Pfam" id="PF01077">
    <property type="entry name" value="NIR_SIR"/>
    <property type="match status" value="2"/>
</dbReference>
<evidence type="ECO:0000256" key="1">
    <source>
        <dbReference type="ARBA" id="ARBA00022485"/>
    </source>
</evidence>
<keyword evidence="5" id="KW-0408">Iron</keyword>
<keyword evidence="9" id="KW-1185">Reference proteome</keyword>
<dbReference type="InterPro" id="IPR007842">
    <property type="entry name" value="HEPN_dom"/>
</dbReference>
<dbReference type="InterPro" id="IPR045854">
    <property type="entry name" value="NO2/SO3_Rdtase_4Fe4S_sf"/>
</dbReference>
<dbReference type="InterPro" id="IPR005117">
    <property type="entry name" value="NiRdtase/SiRdtase_haem-b_fer"/>
</dbReference>
<keyword evidence="3" id="KW-0479">Metal-binding</keyword>
<evidence type="ECO:0000313" key="8">
    <source>
        <dbReference type="EMBL" id="MFB5945849.1"/>
    </source>
</evidence>
<evidence type="ECO:0000256" key="3">
    <source>
        <dbReference type="ARBA" id="ARBA00022723"/>
    </source>
</evidence>
<dbReference type="Gene3D" id="3.90.480.10">
    <property type="entry name" value="Sulfite Reductase Hemoprotein,Domain 2"/>
    <property type="match status" value="1"/>
</dbReference>
<dbReference type="InterPro" id="IPR006067">
    <property type="entry name" value="NO2/SO3_Rdtase_4Fe4S_dom"/>
</dbReference>
<evidence type="ECO:0000256" key="4">
    <source>
        <dbReference type="ARBA" id="ARBA00023002"/>
    </source>
</evidence>
<dbReference type="RefSeq" id="WP_375557380.1">
    <property type="nucleotide sequence ID" value="NZ_JBBVGT010000002.1"/>
</dbReference>
<protein>
    <submittedName>
        <fullName evidence="8">HEPN domain-containing protein</fullName>
    </submittedName>
</protein>
<organism evidence="8 9">
    <name type="scientific">Albibacterium profundi</name>
    <dbReference type="NCBI Taxonomy" id="3134906"/>
    <lineage>
        <taxon>Bacteria</taxon>
        <taxon>Pseudomonadati</taxon>
        <taxon>Bacteroidota</taxon>
        <taxon>Sphingobacteriia</taxon>
        <taxon>Sphingobacteriales</taxon>
        <taxon>Sphingobacteriaceae</taxon>
        <taxon>Albibacterium</taxon>
    </lineage>
</organism>
<gene>
    <name evidence="8" type="ORF">WKR92_08380</name>
</gene>
<evidence type="ECO:0000259" key="7">
    <source>
        <dbReference type="PROSITE" id="PS50862"/>
    </source>
</evidence>
<dbReference type="Proteomes" id="UP001580928">
    <property type="component" value="Unassembled WGS sequence"/>
</dbReference>
<dbReference type="Gene3D" id="1.20.120.330">
    <property type="entry name" value="Nucleotidyltransferases domain 2"/>
    <property type="match status" value="1"/>
</dbReference>
<dbReference type="Gene3D" id="3.30.413.10">
    <property type="entry name" value="Sulfite Reductase Hemoprotein, domain 1"/>
    <property type="match status" value="2"/>
</dbReference>
<dbReference type="PANTHER" id="PTHR32439:SF9">
    <property type="entry name" value="BLR3264 PROTEIN"/>
    <property type="match status" value="1"/>
</dbReference>
<evidence type="ECO:0000256" key="6">
    <source>
        <dbReference type="ARBA" id="ARBA00023014"/>
    </source>
</evidence>
<dbReference type="Pfam" id="PF05168">
    <property type="entry name" value="HEPN"/>
    <property type="match status" value="1"/>
</dbReference>
<dbReference type="EMBL" id="JBBVGT010000002">
    <property type="protein sequence ID" value="MFB5945849.1"/>
    <property type="molecule type" value="Genomic_DNA"/>
</dbReference>
<reference evidence="8 9" key="1">
    <citation type="submission" date="2024-04" db="EMBL/GenBank/DDBJ databases">
        <title>Albibacterium profundi sp. nov., isolated from sediment of the Challenger Deep of Mariana Trench.</title>
        <authorList>
            <person name="Wang Y."/>
        </authorList>
    </citation>
    <scope>NUCLEOTIDE SEQUENCE [LARGE SCALE GENOMIC DNA]</scope>
    <source>
        <strain evidence="8 9">RHL897</strain>
    </source>
</reference>
<accession>A0ABV5CE92</accession>
<evidence type="ECO:0000256" key="2">
    <source>
        <dbReference type="ARBA" id="ARBA00022617"/>
    </source>
</evidence>
<keyword evidence="6" id="KW-0411">Iron-sulfur</keyword>
<evidence type="ECO:0000256" key="5">
    <source>
        <dbReference type="ARBA" id="ARBA00023004"/>
    </source>
</evidence>
<dbReference type="InterPro" id="IPR051329">
    <property type="entry name" value="NIR_SIR_4Fe-4S"/>
</dbReference>
<name>A0ABV5CE92_9SPHI</name>
<dbReference type="PANTHER" id="PTHR32439">
    <property type="entry name" value="FERREDOXIN--NITRITE REDUCTASE, CHLOROPLASTIC"/>
    <property type="match status" value="1"/>
</dbReference>
<feature type="domain" description="Aminoacyl-transfer RNA synthetases class-II family profile" evidence="7">
    <location>
        <begin position="1"/>
        <end position="234"/>
    </location>
</feature>
<dbReference type="SUPFAM" id="SSF56014">
    <property type="entry name" value="Nitrite and sulphite reductase 4Fe-4S domain-like"/>
    <property type="match status" value="2"/>
</dbReference>
<dbReference type="SUPFAM" id="SSF55124">
    <property type="entry name" value="Nitrite/Sulfite reductase N-terminal domain-like"/>
    <property type="match status" value="2"/>
</dbReference>
<dbReference type="InterPro" id="IPR006195">
    <property type="entry name" value="aa-tRNA-synth_II"/>
</dbReference>
<keyword evidence="2" id="KW-0349">Heme</keyword>
<dbReference type="PROSITE" id="PS50862">
    <property type="entry name" value="AA_TRNA_LIGASE_II"/>
    <property type="match status" value="1"/>
</dbReference>
<proteinExistence type="predicted"/>
<keyword evidence="4" id="KW-0560">Oxidoreductase</keyword>